<dbReference type="EMBL" id="CM023487">
    <property type="protein sequence ID" value="KAH6926232.1"/>
    <property type="molecule type" value="Genomic_DNA"/>
</dbReference>
<dbReference type="Proteomes" id="UP000821845">
    <property type="component" value="Chromosome 7"/>
</dbReference>
<accession>A0ACB7RWP2</accession>
<keyword evidence="2" id="KW-1185">Reference proteome</keyword>
<reference evidence="1" key="1">
    <citation type="submission" date="2020-05" db="EMBL/GenBank/DDBJ databases">
        <title>Large-scale comparative analyses of tick genomes elucidate their genetic diversity and vector capacities.</title>
        <authorList>
            <person name="Jia N."/>
            <person name="Wang J."/>
            <person name="Shi W."/>
            <person name="Du L."/>
            <person name="Sun Y."/>
            <person name="Zhan W."/>
            <person name="Jiang J."/>
            <person name="Wang Q."/>
            <person name="Zhang B."/>
            <person name="Ji P."/>
            <person name="Sakyi L.B."/>
            <person name="Cui X."/>
            <person name="Yuan T."/>
            <person name="Jiang B."/>
            <person name="Yang W."/>
            <person name="Lam T.T.-Y."/>
            <person name="Chang Q."/>
            <person name="Ding S."/>
            <person name="Wang X."/>
            <person name="Zhu J."/>
            <person name="Ruan X."/>
            <person name="Zhao L."/>
            <person name="Wei J."/>
            <person name="Que T."/>
            <person name="Du C."/>
            <person name="Cheng J."/>
            <person name="Dai P."/>
            <person name="Han X."/>
            <person name="Huang E."/>
            <person name="Gao Y."/>
            <person name="Liu J."/>
            <person name="Shao H."/>
            <person name="Ye R."/>
            <person name="Li L."/>
            <person name="Wei W."/>
            <person name="Wang X."/>
            <person name="Wang C."/>
            <person name="Yang T."/>
            <person name="Huo Q."/>
            <person name="Li W."/>
            <person name="Guo W."/>
            <person name="Chen H."/>
            <person name="Zhou L."/>
            <person name="Ni X."/>
            <person name="Tian J."/>
            <person name="Zhou Y."/>
            <person name="Sheng Y."/>
            <person name="Liu T."/>
            <person name="Pan Y."/>
            <person name="Xia L."/>
            <person name="Li J."/>
            <person name="Zhao F."/>
            <person name="Cao W."/>
        </authorList>
    </citation>
    <scope>NUCLEOTIDE SEQUENCE</scope>
    <source>
        <strain evidence="1">Hyas-2018</strain>
    </source>
</reference>
<comment type="caution">
    <text evidence="1">The sequence shown here is derived from an EMBL/GenBank/DDBJ whole genome shotgun (WGS) entry which is preliminary data.</text>
</comment>
<name>A0ACB7RWP2_HYAAI</name>
<proteinExistence type="predicted"/>
<gene>
    <name evidence="1" type="ORF">HPB50_015882</name>
</gene>
<organism evidence="1 2">
    <name type="scientific">Hyalomma asiaticum</name>
    <name type="common">Tick</name>
    <dbReference type="NCBI Taxonomy" id="266040"/>
    <lineage>
        <taxon>Eukaryota</taxon>
        <taxon>Metazoa</taxon>
        <taxon>Ecdysozoa</taxon>
        <taxon>Arthropoda</taxon>
        <taxon>Chelicerata</taxon>
        <taxon>Arachnida</taxon>
        <taxon>Acari</taxon>
        <taxon>Parasitiformes</taxon>
        <taxon>Ixodida</taxon>
        <taxon>Ixodoidea</taxon>
        <taxon>Ixodidae</taxon>
        <taxon>Hyalomminae</taxon>
        <taxon>Hyalomma</taxon>
    </lineage>
</organism>
<evidence type="ECO:0000313" key="2">
    <source>
        <dbReference type="Proteomes" id="UP000821845"/>
    </source>
</evidence>
<evidence type="ECO:0000313" key="1">
    <source>
        <dbReference type="EMBL" id="KAH6926232.1"/>
    </source>
</evidence>
<sequence>MGLKEEDTTILDKTSNCCNGVAHRETPKNEANAKHEEKKPRVRGKDYFEETPLLMALSTYLSYVILGIFGHIRDFMRSTGLEETHMSTELDRKASAGPFEK</sequence>
<protein>
    <submittedName>
        <fullName evidence="1">Uncharacterized protein</fullName>
    </submittedName>
</protein>